<evidence type="ECO:0000259" key="2">
    <source>
        <dbReference type="SMART" id="SM00460"/>
    </source>
</evidence>
<dbReference type="InterPro" id="IPR025350">
    <property type="entry name" value="DUF4254"/>
</dbReference>
<dbReference type="Proteomes" id="UP000643165">
    <property type="component" value="Unassembled WGS sequence"/>
</dbReference>
<dbReference type="RefSeq" id="WP_203996216.1">
    <property type="nucleotide sequence ID" value="NZ_BOPB01000009.1"/>
</dbReference>
<name>A0ABQ4IT09_9ACTN</name>
<dbReference type="InterPro" id="IPR002931">
    <property type="entry name" value="Transglutaminase-like"/>
</dbReference>
<sequence>MAQENKPGDELALQARDLVGKLRRIPVTSRRFVEDTQSAYERFRLRPGLLDLLAETGLPIERRDGQDWYDSHDLANIALHLNRGPLAVAARRFWPAALRQVDAAGSACYEIEYQLRCPTPTHGPTCRYVLAVPGGRLVERVVHADGPGLRESIRTTVNGSWPALPAAAVEVLDETRDFDFVMLPSDLRHDVGFIQESKLADCAGVAKLLALRARAAGLGARRSFGLIVAPPFAVEHSWAEIRVDDLWVPVDPVLIRAMIAWGVLSGPEWHPNRSIGSILTRIAEKGVHLGTHEGQPTHVTMPSRLVAGHSPRPDRPPTTAGNPTDDPATTLLSRLRADGLAIPADVDPVVARLQQVNQTLWDLEDAARGTPDDHRLGRLKRDIDAYNVRRAQLVSAIDELLAPALAQPTSRVAPLSCSLGTHFDRLTVAVLRSATLARVDDPRADDAARQLTELIDAIRADAADLRQARRRLPLPGVHKRYTAQVRHVVSDASSKEHDVAVTP</sequence>
<dbReference type="Gene3D" id="3.10.620.30">
    <property type="match status" value="1"/>
</dbReference>
<proteinExistence type="predicted"/>
<dbReference type="Pfam" id="PF01841">
    <property type="entry name" value="Transglut_core"/>
    <property type="match status" value="1"/>
</dbReference>
<gene>
    <name evidence="3" type="ORF">Vlu01_16670</name>
</gene>
<feature type="region of interest" description="Disordered" evidence="1">
    <location>
        <begin position="289"/>
        <end position="329"/>
    </location>
</feature>
<dbReference type="SMART" id="SM00460">
    <property type="entry name" value="TGc"/>
    <property type="match status" value="1"/>
</dbReference>
<reference evidence="3 4" key="1">
    <citation type="submission" date="2021-01" db="EMBL/GenBank/DDBJ databases">
        <title>Whole genome shotgun sequence of Verrucosispora lutea NBRC 106530.</title>
        <authorList>
            <person name="Komaki H."/>
            <person name="Tamura T."/>
        </authorList>
    </citation>
    <scope>NUCLEOTIDE SEQUENCE [LARGE SCALE GENOMIC DNA]</scope>
    <source>
        <strain evidence="3 4">NBRC 106530</strain>
    </source>
</reference>
<dbReference type="EMBL" id="BOPB01000009">
    <property type="protein sequence ID" value="GIJ21043.1"/>
    <property type="molecule type" value="Genomic_DNA"/>
</dbReference>
<comment type="caution">
    <text evidence="3">The sequence shown here is derived from an EMBL/GenBank/DDBJ whole genome shotgun (WGS) entry which is preliminary data.</text>
</comment>
<dbReference type="SUPFAM" id="SSF54001">
    <property type="entry name" value="Cysteine proteinases"/>
    <property type="match status" value="1"/>
</dbReference>
<evidence type="ECO:0000313" key="3">
    <source>
        <dbReference type="EMBL" id="GIJ21043.1"/>
    </source>
</evidence>
<accession>A0ABQ4IT09</accession>
<evidence type="ECO:0000256" key="1">
    <source>
        <dbReference type="SAM" id="MobiDB-lite"/>
    </source>
</evidence>
<dbReference type="InterPro" id="IPR038765">
    <property type="entry name" value="Papain-like_cys_pep_sf"/>
</dbReference>
<evidence type="ECO:0000313" key="4">
    <source>
        <dbReference type="Proteomes" id="UP000643165"/>
    </source>
</evidence>
<protein>
    <recommendedName>
        <fullName evidence="2">Transglutaminase-like domain-containing protein</fullName>
    </recommendedName>
</protein>
<dbReference type="Pfam" id="PF14063">
    <property type="entry name" value="DUF4254"/>
    <property type="match status" value="1"/>
</dbReference>
<feature type="domain" description="Transglutaminase-like" evidence="2">
    <location>
        <begin position="194"/>
        <end position="254"/>
    </location>
</feature>
<organism evidence="3 4">
    <name type="scientific">Micromonospora lutea</name>
    <dbReference type="NCBI Taxonomy" id="419825"/>
    <lineage>
        <taxon>Bacteria</taxon>
        <taxon>Bacillati</taxon>
        <taxon>Actinomycetota</taxon>
        <taxon>Actinomycetes</taxon>
        <taxon>Micromonosporales</taxon>
        <taxon>Micromonosporaceae</taxon>
        <taxon>Micromonospora</taxon>
    </lineage>
</organism>
<keyword evidence="4" id="KW-1185">Reference proteome</keyword>